<name>T1HQG0_RHOPR</name>
<sequence>MVTVEGTTITVKVATNIRRKRKRNNRRQRRRVGPHVFCSMFRYCVSRPKQSDSVPEQLSKRMEVLEYLSEKMPAIMRTITLNLWIFTDLDLNWNTFLGHFEGGDELDHEENADTAVSSSAGNVLQQRRVNARNINTTSRRKAKVNFCHTPVDLLSTILDQQEKWHNPKSTFHSNSLGEVTVVLHGQVSSTGPMPSKSVPDSTRTNERNNNPNSNTREVARGSSSLSPDFISFPPPPIPVPHPVAPPPLGTVSSPLDVPPLQPPPQPPAKLCVDDDDFDLYADIEPSTSLGIPSTELPLPTPPPPATFSPFQILPRCRLPDSRRGGYGTPSPM</sequence>
<dbReference type="AlphaFoldDB" id="T1HQG0"/>
<feature type="compositionally biased region" description="Low complexity" evidence="1">
    <location>
        <begin position="207"/>
        <end position="231"/>
    </location>
</feature>
<feature type="compositionally biased region" description="Pro residues" evidence="1">
    <location>
        <begin position="232"/>
        <end position="248"/>
    </location>
</feature>
<keyword evidence="3" id="KW-1185">Reference proteome</keyword>
<dbReference type="InParanoid" id="T1HQG0"/>
<reference evidence="2" key="1">
    <citation type="submission" date="2015-05" db="UniProtKB">
        <authorList>
            <consortium name="EnsemblMetazoa"/>
        </authorList>
    </citation>
    <scope>IDENTIFICATION</scope>
</reference>
<evidence type="ECO:0000313" key="3">
    <source>
        <dbReference type="Proteomes" id="UP000015103"/>
    </source>
</evidence>
<dbReference type="HOGENOM" id="CLU_837626_0_0_1"/>
<organism evidence="2 3">
    <name type="scientific">Rhodnius prolixus</name>
    <name type="common">Triatomid bug</name>
    <dbReference type="NCBI Taxonomy" id="13249"/>
    <lineage>
        <taxon>Eukaryota</taxon>
        <taxon>Metazoa</taxon>
        <taxon>Ecdysozoa</taxon>
        <taxon>Arthropoda</taxon>
        <taxon>Hexapoda</taxon>
        <taxon>Insecta</taxon>
        <taxon>Pterygota</taxon>
        <taxon>Neoptera</taxon>
        <taxon>Paraneoptera</taxon>
        <taxon>Hemiptera</taxon>
        <taxon>Heteroptera</taxon>
        <taxon>Panheteroptera</taxon>
        <taxon>Cimicomorpha</taxon>
        <taxon>Reduviidae</taxon>
        <taxon>Triatominae</taxon>
        <taxon>Rhodnius</taxon>
    </lineage>
</organism>
<proteinExistence type="predicted"/>
<evidence type="ECO:0000313" key="2">
    <source>
        <dbReference type="EnsemblMetazoa" id="RPRC006284-PA"/>
    </source>
</evidence>
<dbReference type="EnsemblMetazoa" id="RPRC006284-RA">
    <property type="protein sequence ID" value="RPRC006284-PA"/>
    <property type="gene ID" value="RPRC006284"/>
</dbReference>
<feature type="region of interest" description="Disordered" evidence="1">
    <location>
        <begin position="284"/>
        <end position="311"/>
    </location>
</feature>
<accession>T1HQG0</accession>
<dbReference type="EMBL" id="ACPB03012386">
    <property type="status" value="NOT_ANNOTATED_CDS"/>
    <property type="molecule type" value="Genomic_DNA"/>
</dbReference>
<evidence type="ECO:0000256" key="1">
    <source>
        <dbReference type="SAM" id="MobiDB-lite"/>
    </source>
</evidence>
<dbReference type="Proteomes" id="UP000015103">
    <property type="component" value="Unassembled WGS sequence"/>
</dbReference>
<protein>
    <submittedName>
        <fullName evidence="2">Uncharacterized protein</fullName>
    </submittedName>
</protein>
<dbReference type="VEuPathDB" id="VectorBase:RPRC006284"/>
<feature type="region of interest" description="Disordered" evidence="1">
    <location>
        <begin position="186"/>
        <end position="264"/>
    </location>
</feature>